<dbReference type="Pfam" id="PF04389">
    <property type="entry name" value="Peptidase_M28"/>
    <property type="match status" value="1"/>
</dbReference>
<dbReference type="KEGG" id="ndi:NDAI_0J02840"/>
<evidence type="ECO:0008006" key="9">
    <source>
        <dbReference type="Google" id="ProtNLM"/>
    </source>
</evidence>
<dbReference type="Gene3D" id="1.20.930.40">
    <property type="entry name" value="Transferrin receptor-like, dimerisation domain"/>
    <property type="match status" value="1"/>
</dbReference>
<evidence type="ECO:0000259" key="6">
    <source>
        <dbReference type="Pfam" id="PF04389"/>
    </source>
</evidence>
<evidence type="ECO:0000256" key="1">
    <source>
        <dbReference type="ARBA" id="ARBA00005634"/>
    </source>
</evidence>
<feature type="transmembrane region" description="Helical" evidence="3">
    <location>
        <begin position="87"/>
        <end position="106"/>
    </location>
</feature>
<dbReference type="PANTHER" id="PTHR10404:SF46">
    <property type="entry name" value="VACUOLAR PROTEIN SORTING-ASSOCIATED PROTEIN 70"/>
    <property type="match status" value="1"/>
</dbReference>
<dbReference type="Gene3D" id="3.40.630.10">
    <property type="entry name" value="Zn peptidases"/>
    <property type="match status" value="1"/>
</dbReference>
<dbReference type="OrthoDB" id="5841748at2759"/>
<dbReference type="FunFam" id="3.40.630.10:FF:000101">
    <property type="entry name" value="N-acetylated alpha-linked acidic dipeptidase like 1"/>
    <property type="match status" value="1"/>
</dbReference>
<feature type="region of interest" description="Disordered" evidence="2">
    <location>
        <begin position="1"/>
        <end position="63"/>
    </location>
</feature>
<name>G0WH98_NAUDC</name>
<gene>
    <name evidence="7" type="primary">NDAI0J02840</name>
    <name evidence="7" type="ordered locus">NDAI_0J02840</name>
</gene>
<evidence type="ECO:0000313" key="7">
    <source>
        <dbReference type="EMBL" id="CCD27176.1"/>
    </source>
</evidence>
<dbReference type="EMBL" id="HE580276">
    <property type="protein sequence ID" value="CCD27176.1"/>
    <property type="molecule type" value="Genomic_DNA"/>
</dbReference>
<dbReference type="GO" id="GO:0004180">
    <property type="term" value="F:carboxypeptidase activity"/>
    <property type="evidence" value="ECO:0007669"/>
    <property type="project" value="TreeGrafter"/>
</dbReference>
<feature type="domain" description="Peptidase M28" evidence="6">
    <location>
        <begin position="431"/>
        <end position="604"/>
    </location>
</feature>
<dbReference type="InterPro" id="IPR046450">
    <property type="entry name" value="PA_dom_sf"/>
</dbReference>
<dbReference type="SUPFAM" id="SSF52025">
    <property type="entry name" value="PA domain"/>
    <property type="match status" value="1"/>
</dbReference>
<dbReference type="SUPFAM" id="SSF53187">
    <property type="entry name" value="Zn-dependent exopeptidases"/>
    <property type="match status" value="1"/>
</dbReference>
<dbReference type="Pfam" id="PF02225">
    <property type="entry name" value="PA"/>
    <property type="match status" value="1"/>
</dbReference>
<keyword evidence="3" id="KW-0472">Membrane</keyword>
<dbReference type="GeneID" id="11494591"/>
<evidence type="ECO:0000259" key="5">
    <source>
        <dbReference type="Pfam" id="PF04253"/>
    </source>
</evidence>
<feature type="domain" description="PA" evidence="4">
    <location>
        <begin position="252"/>
        <end position="321"/>
    </location>
</feature>
<keyword evidence="8" id="KW-1185">Reference proteome</keyword>
<dbReference type="CDD" id="cd02121">
    <property type="entry name" value="PA_GCPII_like"/>
    <property type="match status" value="1"/>
</dbReference>
<evidence type="ECO:0000259" key="4">
    <source>
        <dbReference type="Pfam" id="PF02225"/>
    </source>
</evidence>
<evidence type="ECO:0000313" key="8">
    <source>
        <dbReference type="Proteomes" id="UP000000689"/>
    </source>
</evidence>
<dbReference type="RefSeq" id="XP_003672419.1">
    <property type="nucleotide sequence ID" value="XM_003672371.1"/>
</dbReference>
<protein>
    <recommendedName>
        <fullName evidence="9">Vacuolar protein sorting-associated protein 70</fullName>
    </recommendedName>
</protein>
<sequence length="816" mass="93116">MPRNNLYGTFSNDQDTPATTHSPRNRESSFSAPITEEQTPLDNDMIRNDIRDSPPQQPSFRHRSSTITSIVSDGYHIVKEHMDKEKFIYLILTSIMIYFSFIVVFAPRTSLSRDFRRFHSTKLTTAEIYRIYLDTFQSGRPHLIADHLETLNELNNRDDRESQILEFMVKQFKDLEFIPKIENYYPWVTEPILTSVSLLDGENTIFNAAMMEDCLLEKKGDNDPKNDQHQRYKGGFHAYSPNGLVTNQYIYSNYGTLEDYKLLLENNIDIEGKIHIIRQGQLLNGLKVKNAQLYGASGVILYRDPHDDGNITRGHGFEEYPDGPARNPSSIERDTVQYFFNSPGDPTTPGYPSKFPNMEHLSPTGKIPSIPSVPMSAREIQPILETLTNRGYRFLNDSNIQGFQGFSGPSPPNLQVRLYNEQTHTIKEISNVVITIPGILTGGDVIIGAHRDTWGVGGVSRSFSGTAILLEIARGMKELRKKGWIPLRTIKLISWDGKQPSMIGSTEFIEEHMALLKRNALVYLNLDHAVSGTQFTCSANPLLNDIIYKTAKMTSFKKEEDHTLYEEWTKASNNTIDIIGGDSDYMGFQHYLGIPSATFAFENNGINDPISHVGSAYDSIEWLQGSMDVDFKLHNTMVEFIGLLSLTIGENELASFKTHHYLNAIYSTYNILVESLSKIFPNDDQLLKSAKNVAEILDLITWKDSINFDKQNTLLRDDCSRDFPVWSLFKKFKIYIRLTRANNKLKQLDQLFITQRGLKDRSWFKHSILAPDKFIGFKGDVLPGLHEAMISKDRDEVLQWLTLLSSQFTNVRYLLQ</sequence>
<dbReference type="Gene3D" id="3.50.30.30">
    <property type="match status" value="1"/>
</dbReference>
<organism evidence="7 8">
    <name type="scientific">Naumovozyma dairenensis (strain ATCC 10597 / BCRC 20456 / CBS 421 / NBRC 0211 / NRRL Y-12639)</name>
    <name type="common">Saccharomyces dairenensis</name>
    <dbReference type="NCBI Taxonomy" id="1071378"/>
    <lineage>
        <taxon>Eukaryota</taxon>
        <taxon>Fungi</taxon>
        <taxon>Dikarya</taxon>
        <taxon>Ascomycota</taxon>
        <taxon>Saccharomycotina</taxon>
        <taxon>Saccharomycetes</taxon>
        <taxon>Saccharomycetales</taxon>
        <taxon>Saccharomycetaceae</taxon>
        <taxon>Naumovozyma</taxon>
    </lineage>
</organism>
<dbReference type="InterPro" id="IPR007484">
    <property type="entry name" value="Peptidase_M28"/>
</dbReference>
<evidence type="ECO:0000256" key="3">
    <source>
        <dbReference type="SAM" id="Phobius"/>
    </source>
</evidence>
<evidence type="ECO:0000256" key="2">
    <source>
        <dbReference type="SAM" id="MobiDB-lite"/>
    </source>
</evidence>
<comment type="similarity">
    <text evidence="1">Belongs to the peptidase M28 family. M28B subfamily.</text>
</comment>
<dbReference type="HOGENOM" id="CLU_005688_2_0_1"/>
<accession>G0WH98</accession>
<dbReference type="eggNOG" id="KOG2195">
    <property type="taxonomic scope" value="Eukaryota"/>
</dbReference>
<dbReference type="CDD" id="cd03874">
    <property type="entry name" value="M28_PMSA_TfR_like"/>
    <property type="match status" value="1"/>
</dbReference>
<feature type="compositionally biased region" description="Polar residues" evidence="2">
    <location>
        <begin position="1"/>
        <end position="41"/>
    </location>
</feature>
<dbReference type="OMA" id="QGSTEWV"/>
<dbReference type="Proteomes" id="UP000000689">
    <property type="component" value="Chromosome 10"/>
</dbReference>
<keyword evidence="3" id="KW-1133">Transmembrane helix</keyword>
<dbReference type="SUPFAM" id="SSF47672">
    <property type="entry name" value="Transferrin receptor-like dimerisation domain"/>
    <property type="match status" value="1"/>
</dbReference>
<feature type="domain" description="Transferrin receptor-like dimerisation" evidence="5">
    <location>
        <begin position="729"/>
        <end position="810"/>
    </location>
</feature>
<dbReference type="PANTHER" id="PTHR10404">
    <property type="entry name" value="N-ACETYLATED-ALPHA-LINKED ACIDIC DIPEPTIDASE"/>
    <property type="match status" value="1"/>
</dbReference>
<dbReference type="STRING" id="1071378.G0WH98"/>
<dbReference type="InterPro" id="IPR036757">
    <property type="entry name" value="TFR-like_dimer_dom_sf"/>
</dbReference>
<proteinExistence type="inferred from homology"/>
<keyword evidence="3" id="KW-0812">Transmembrane</keyword>
<reference evidence="7 8" key="1">
    <citation type="journal article" date="2011" name="Proc. Natl. Acad. Sci. U.S.A.">
        <title>Evolutionary erosion of yeast sex chromosomes by mating-type switching accidents.</title>
        <authorList>
            <person name="Gordon J.L."/>
            <person name="Armisen D."/>
            <person name="Proux-Wera E."/>
            <person name="Oheigeartaigh S.S."/>
            <person name="Byrne K.P."/>
            <person name="Wolfe K.H."/>
        </authorList>
    </citation>
    <scope>NUCLEOTIDE SEQUENCE [LARGE SCALE GENOMIC DNA]</scope>
    <source>
        <strain evidence="8">ATCC 10597 / BCRC 20456 / CBS 421 / NBRC 0211 / NRRL Y-12639</strain>
    </source>
</reference>
<dbReference type="Pfam" id="PF04253">
    <property type="entry name" value="TFR_dimer"/>
    <property type="match status" value="1"/>
</dbReference>
<dbReference type="InterPro" id="IPR007365">
    <property type="entry name" value="TFR-like_dimer_dom"/>
</dbReference>
<dbReference type="AlphaFoldDB" id="G0WH98"/>
<dbReference type="InterPro" id="IPR039373">
    <property type="entry name" value="Peptidase_M28B"/>
</dbReference>
<dbReference type="InterPro" id="IPR003137">
    <property type="entry name" value="PA_domain"/>
</dbReference>